<reference evidence="3" key="1">
    <citation type="journal article" date="2019" name="Int. J. Syst. Evol. Microbiol.">
        <title>The Global Catalogue of Microorganisms (GCM) 10K type strain sequencing project: providing services to taxonomists for standard genome sequencing and annotation.</title>
        <authorList>
            <consortium name="The Broad Institute Genomics Platform"/>
            <consortium name="The Broad Institute Genome Sequencing Center for Infectious Disease"/>
            <person name="Wu L."/>
            <person name="Ma J."/>
        </authorList>
    </citation>
    <scope>NUCLEOTIDE SEQUENCE [LARGE SCALE GENOMIC DNA]</scope>
    <source>
        <strain evidence="3">CCM 7132</strain>
    </source>
</reference>
<name>A0ABQ1LHK8_9PROT</name>
<feature type="transmembrane region" description="Helical" evidence="1">
    <location>
        <begin position="108"/>
        <end position="131"/>
    </location>
</feature>
<protein>
    <recommendedName>
        <fullName evidence="4">Yip1 domain-containing protein</fullName>
    </recommendedName>
</protein>
<keyword evidence="1" id="KW-0472">Membrane</keyword>
<accession>A0ABQ1LHK8</accession>
<feature type="transmembrane region" description="Helical" evidence="1">
    <location>
        <begin position="137"/>
        <end position="159"/>
    </location>
</feature>
<organism evidence="2 3">
    <name type="scientific">Asaia siamensis</name>
    <dbReference type="NCBI Taxonomy" id="110479"/>
    <lineage>
        <taxon>Bacteria</taxon>
        <taxon>Pseudomonadati</taxon>
        <taxon>Pseudomonadota</taxon>
        <taxon>Alphaproteobacteria</taxon>
        <taxon>Acetobacterales</taxon>
        <taxon>Acetobacteraceae</taxon>
        <taxon>Asaia</taxon>
    </lineage>
</organism>
<sequence>MKSGSIPPGETPAGAASRIITGTLQLARGDAQGIKAFRNTPEALLSALAPSVALFVVMGLSQLTQRFDAMQVTKVLILIAALLTRLVISQLAAAFWGRDSLWTRYATALLWCGWLPVVVSLFALTIVQLILPGIGSLPAALGVIMLGVELYELWLGWFIARKGLQISGGKAAGLVVLMNVSVAALYLIAALFPPHYNALHELMAPLPKS</sequence>
<keyword evidence="3" id="KW-1185">Reference proteome</keyword>
<evidence type="ECO:0000313" key="2">
    <source>
        <dbReference type="EMBL" id="GGC22380.1"/>
    </source>
</evidence>
<keyword evidence="1" id="KW-1133">Transmembrane helix</keyword>
<feature type="transmembrane region" description="Helical" evidence="1">
    <location>
        <begin position="171"/>
        <end position="192"/>
    </location>
</feature>
<dbReference type="Proteomes" id="UP000637769">
    <property type="component" value="Unassembled WGS sequence"/>
</dbReference>
<evidence type="ECO:0000256" key="1">
    <source>
        <dbReference type="SAM" id="Phobius"/>
    </source>
</evidence>
<keyword evidence="1" id="KW-0812">Transmembrane</keyword>
<evidence type="ECO:0000313" key="3">
    <source>
        <dbReference type="Proteomes" id="UP000637769"/>
    </source>
</evidence>
<feature type="transmembrane region" description="Helical" evidence="1">
    <location>
        <begin position="43"/>
        <end position="63"/>
    </location>
</feature>
<dbReference type="RefSeq" id="WP_188425134.1">
    <property type="nucleotide sequence ID" value="NZ_BMCH01000001.1"/>
</dbReference>
<comment type="caution">
    <text evidence="2">The sequence shown here is derived from an EMBL/GenBank/DDBJ whole genome shotgun (WGS) entry which is preliminary data.</text>
</comment>
<dbReference type="EMBL" id="BMCH01000001">
    <property type="protein sequence ID" value="GGC22380.1"/>
    <property type="molecule type" value="Genomic_DNA"/>
</dbReference>
<feature type="transmembrane region" description="Helical" evidence="1">
    <location>
        <begin position="75"/>
        <end position="96"/>
    </location>
</feature>
<evidence type="ECO:0008006" key="4">
    <source>
        <dbReference type="Google" id="ProtNLM"/>
    </source>
</evidence>
<gene>
    <name evidence="2" type="ORF">GCM10007207_04490</name>
</gene>
<proteinExistence type="predicted"/>